<comment type="caution">
    <text evidence="2">The sequence shown here is derived from an EMBL/GenBank/DDBJ whole genome shotgun (WGS) entry which is preliminary data.</text>
</comment>
<dbReference type="InterPro" id="IPR017853">
    <property type="entry name" value="GH"/>
</dbReference>
<dbReference type="InterPro" id="IPR000477">
    <property type="entry name" value="RT_dom"/>
</dbReference>
<evidence type="ECO:0000259" key="1">
    <source>
        <dbReference type="PROSITE" id="PS50878"/>
    </source>
</evidence>
<dbReference type="SUPFAM" id="SSF51445">
    <property type="entry name" value="(Trans)glycosidases"/>
    <property type="match status" value="1"/>
</dbReference>
<accession>A0A6G0TUY0</accession>
<dbReference type="PRINTS" id="PR01345">
    <property type="entry name" value="CERVTRCPTASE"/>
</dbReference>
<dbReference type="PROSITE" id="PS50878">
    <property type="entry name" value="RT_POL"/>
    <property type="match status" value="1"/>
</dbReference>
<dbReference type="Gene3D" id="3.20.20.80">
    <property type="entry name" value="Glycosidases"/>
    <property type="match status" value="1"/>
</dbReference>
<sequence length="697" mass="80320">MKIEPHEGIKLRNSTIPLLAYADDIVLMDESQDGVKRLCGRLINAAQKVGLQINEQKTEYMIIGRQNWMDQVLEVGHFKFKRVNSFKYLGSIVTEKNDITKEVAARIQAENRIYYGLEKLLSSRSLSREIKRRLYTSLIRPVILYGSETWALRKSDENKFLILERRILRKIFGPIKDNIIGEWRRRKNIELQEIFNENNIAETIKKKRLQWAGHAIRSQNSLLRMVLEQNPVGKRPLGRPKLRWEDLVKRDIEDLGGGANWKDLAMNRDAWRIGYFDFSNKIICYYQGTRDQVLPVQHLDPRSLPDECDAICYVSMVIDQESVIDVDEDILGSVTALDKSIIVALERAEYYSGWSAILTKDGNAEETQMLCDFAKQHNIAGYELCNLSPKYNVEAVDKNVAINIIPYIKQLKKMCPFLIITVAIATFPSYLSNKEMYNFNELNKVLTYYDIDTGALNGCNPELYNGLTPITKSAPGENYLYGLEEVIENLKNTEICFNKLSFSIPLLTSEIVNYTSPSYTDMCSQGNFDDSTWCVQTSQNYYDKGQFFRKQKTGIMVIGMDWDDYCNSCKCQSAFNGFYNVLAGYTDSEEEVVINVKETAICFEKLVFVIPVFTVNNTEESYPDYTKMCEGKTDKESIKYSCIQTYQNYYDKGNISMIYPLELQSQVWIGMIMETLVNVNQRLMDFTIYLLATGVVR</sequence>
<dbReference type="PANTHER" id="PTHR47027">
    <property type="entry name" value="REVERSE TRANSCRIPTASE DOMAIN-CONTAINING PROTEIN"/>
    <property type="match status" value="1"/>
</dbReference>
<protein>
    <recommendedName>
        <fullName evidence="1">Reverse transcriptase domain-containing protein</fullName>
    </recommendedName>
</protein>
<reference evidence="2 3" key="1">
    <citation type="submission" date="2019-08" db="EMBL/GenBank/DDBJ databases">
        <title>The genome of the soybean aphid Biotype 1, its phylome, world population structure and adaptation to the North American continent.</title>
        <authorList>
            <person name="Giordano R."/>
            <person name="Donthu R.K."/>
            <person name="Hernandez A.G."/>
            <person name="Wright C.L."/>
            <person name="Zimin A.V."/>
        </authorList>
    </citation>
    <scope>NUCLEOTIDE SEQUENCE [LARGE SCALE GENOMIC DNA]</scope>
    <source>
        <tissue evidence="2">Whole aphids</tissue>
    </source>
</reference>
<dbReference type="EMBL" id="VYZN01000014">
    <property type="protein sequence ID" value="KAE9539532.1"/>
    <property type="molecule type" value="Genomic_DNA"/>
</dbReference>
<dbReference type="Proteomes" id="UP000475862">
    <property type="component" value="Unassembled WGS sequence"/>
</dbReference>
<evidence type="ECO:0000313" key="3">
    <source>
        <dbReference type="Proteomes" id="UP000475862"/>
    </source>
</evidence>
<keyword evidence="3" id="KW-1185">Reference proteome</keyword>
<feature type="domain" description="Reverse transcriptase" evidence="1">
    <location>
        <begin position="1"/>
        <end position="73"/>
    </location>
</feature>
<proteinExistence type="predicted"/>
<dbReference type="AlphaFoldDB" id="A0A6G0TUY0"/>
<dbReference type="PANTHER" id="PTHR47027:SF29">
    <property type="entry name" value="C2H2-TYPE DOMAIN-CONTAINING PROTEIN"/>
    <property type="match status" value="1"/>
</dbReference>
<gene>
    <name evidence="2" type="ORF">AGLY_004784</name>
</gene>
<evidence type="ECO:0000313" key="2">
    <source>
        <dbReference type="EMBL" id="KAE9539532.1"/>
    </source>
</evidence>
<name>A0A6G0TUY0_APHGL</name>
<dbReference type="Pfam" id="PF00078">
    <property type="entry name" value="RVT_1"/>
    <property type="match status" value="1"/>
</dbReference>
<dbReference type="OrthoDB" id="7987018at2759"/>
<organism evidence="2 3">
    <name type="scientific">Aphis glycines</name>
    <name type="common">Soybean aphid</name>
    <dbReference type="NCBI Taxonomy" id="307491"/>
    <lineage>
        <taxon>Eukaryota</taxon>
        <taxon>Metazoa</taxon>
        <taxon>Ecdysozoa</taxon>
        <taxon>Arthropoda</taxon>
        <taxon>Hexapoda</taxon>
        <taxon>Insecta</taxon>
        <taxon>Pterygota</taxon>
        <taxon>Neoptera</taxon>
        <taxon>Paraneoptera</taxon>
        <taxon>Hemiptera</taxon>
        <taxon>Sternorrhyncha</taxon>
        <taxon>Aphidomorpha</taxon>
        <taxon>Aphidoidea</taxon>
        <taxon>Aphididae</taxon>
        <taxon>Aphidini</taxon>
        <taxon>Aphis</taxon>
        <taxon>Aphis</taxon>
    </lineage>
</organism>